<gene>
    <name evidence="2" type="ORF">J437_LFUL018162</name>
</gene>
<organism evidence="2 3">
    <name type="scientific">Ladona fulva</name>
    <name type="common">Scarce chaser dragonfly</name>
    <name type="synonym">Libellula fulva</name>
    <dbReference type="NCBI Taxonomy" id="123851"/>
    <lineage>
        <taxon>Eukaryota</taxon>
        <taxon>Metazoa</taxon>
        <taxon>Ecdysozoa</taxon>
        <taxon>Arthropoda</taxon>
        <taxon>Hexapoda</taxon>
        <taxon>Insecta</taxon>
        <taxon>Pterygota</taxon>
        <taxon>Palaeoptera</taxon>
        <taxon>Odonata</taxon>
        <taxon>Epiprocta</taxon>
        <taxon>Anisoptera</taxon>
        <taxon>Libelluloidea</taxon>
        <taxon>Libellulidae</taxon>
        <taxon>Ladona</taxon>
    </lineage>
</organism>
<keyword evidence="3" id="KW-1185">Reference proteome</keyword>
<dbReference type="OrthoDB" id="8007085at2759"/>
<dbReference type="AlphaFoldDB" id="A0A8K0KP91"/>
<dbReference type="EMBL" id="KZ309425">
    <property type="protein sequence ID" value="KAG8238742.1"/>
    <property type="molecule type" value="Genomic_DNA"/>
</dbReference>
<name>A0A8K0KP91_LADFU</name>
<sequence>MVARTVSISLRRAINEQDVVRLALWLANKQVAPVFLDVTTLGVEQPLLHARLALKLPKLSLYHAPVDHQQVQIEADEGTLNDIKKARNPKPFLRYIKCSIEVFNMPGWYKGVIINKIRITVQAILSPKLCASYQHLQEFISIKHQFRLDWVRPGNLLHLMRRLWKSPKNVSYEFVRMPRATIDLLRWKATELMDVSLVHRKVYGMENLTYNLHYLLHVSDDCHMFGPLDRFSAFELENVLQKIKKLVQKPNQVLPQIVRRLHEQSLANFVDIQSDDLENLIKSIVLLQFPLTYNQLDRMGSPRTPISSFLGTAALESLWAENAELRRLVADLCSRVERLEASSPCFKSEGSSSKACCAKLAAWGNPSAEAGLAIEDAPKVSSPARWLKAKKPDEWKVVSIRGGFCRNRELRRPQAILSVSNCYSVLPEGDPEDNAPAAISVFVFSVTHPFFVAFMASKKFSSSCFPHSSQSSPHISSSDEEEPNVALTQPSAPENWLHYLPKQGASGKKCDLGGGAPLSKEQFDSS</sequence>
<feature type="region of interest" description="Disordered" evidence="1">
    <location>
        <begin position="506"/>
        <end position="526"/>
    </location>
</feature>
<protein>
    <submittedName>
        <fullName evidence="2">Uncharacterized protein</fullName>
    </submittedName>
</protein>
<reference evidence="2" key="1">
    <citation type="submission" date="2013-04" db="EMBL/GenBank/DDBJ databases">
        <authorList>
            <person name="Qu J."/>
            <person name="Murali S.C."/>
            <person name="Bandaranaike D."/>
            <person name="Bellair M."/>
            <person name="Blankenburg K."/>
            <person name="Chao H."/>
            <person name="Dinh H."/>
            <person name="Doddapaneni H."/>
            <person name="Downs B."/>
            <person name="Dugan-Rocha S."/>
            <person name="Elkadiri S."/>
            <person name="Gnanaolivu R.D."/>
            <person name="Hernandez B."/>
            <person name="Javaid M."/>
            <person name="Jayaseelan J.C."/>
            <person name="Lee S."/>
            <person name="Li M."/>
            <person name="Ming W."/>
            <person name="Munidasa M."/>
            <person name="Muniz J."/>
            <person name="Nguyen L."/>
            <person name="Ongeri F."/>
            <person name="Osuji N."/>
            <person name="Pu L.-L."/>
            <person name="Puazo M."/>
            <person name="Qu C."/>
            <person name="Quiroz J."/>
            <person name="Raj R."/>
            <person name="Weissenberger G."/>
            <person name="Xin Y."/>
            <person name="Zou X."/>
            <person name="Han Y."/>
            <person name="Richards S."/>
            <person name="Worley K."/>
            <person name="Muzny D."/>
            <person name="Gibbs R."/>
        </authorList>
    </citation>
    <scope>NUCLEOTIDE SEQUENCE</scope>
    <source>
        <strain evidence="2">Sampled in the wild</strain>
    </source>
</reference>
<accession>A0A8K0KP91</accession>
<dbReference type="Proteomes" id="UP000792457">
    <property type="component" value="Unassembled WGS sequence"/>
</dbReference>
<reference evidence="2" key="2">
    <citation type="submission" date="2017-10" db="EMBL/GenBank/DDBJ databases">
        <title>Ladona fulva Genome sequencing and assembly.</title>
        <authorList>
            <person name="Murali S."/>
            <person name="Richards S."/>
            <person name="Bandaranaike D."/>
            <person name="Bellair M."/>
            <person name="Blankenburg K."/>
            <person name="Chao H."/>
            <person name="Dinh H."/>
            <person name="Doddapaneni H."/>
            <person name="Dugan-Rocha S."/>
            <person name="Elkadiri S."/>
            <person name="Gnanaolivu R."/>
            <person name="Hernandez B."/>
            <person name="Skinner E."/>
            <person name="Javaid M."/>
            <person name="Lee S."/>
            <person name="Li M."/>
            <person name="Ming W."/>
            <person name="Munidasa M."/>
            <person name="Muniz J."/>
            <person name="Nguyen L."/>
            <person name="Hughes D."/>
            <person name="Osuji N."/>
            <person name="Pu L.-L."/>
            <person name="Puazo M."/>
            <person name="Qu C."/>
            <person name="Quiroz J."/>
            <person name="Raj R."/>
            <person name="Weissenberger G."/>
            <person name="Xin Y."/>
            <person name="Zou X."/>
            <person name="Han Y."/>
            <person name="Worley K."/>
            <person name="Muzny D."/>
            <person name="Gibbs R."/>
        </authorList>
    </citation>
    <scope>NUCLEOTIDE SEQUENCE</scope>
    <source>
        <strain evidence="2">Sampled in the wild</strain>
    </source>
</reference>
<evidence type="ECO:0000313" key="3">
    <source>
        <dbReference type="Proteomes" id="UP000792457"/>
    </source>
</evidence>
<comment type="caution">
    <text evidence="2">The sequence shown here is derived from an EMBL/GenBank/DDBJ whole genome shotgun (WGS) entry which is preliminary data.</text>
</comment>
<evidence type="ECO:0000313" key="2">
    <source>
        <dbReference type="EMBL" id="KAG8238742.1"/>
    </source>
</evidence>
<proteinExistence type="predicted"/>
<evidence type="ECO:0000256" key="1">
    <source>
        <dbReference type="SAM" id="MobiDB-lite"/>
    </source>
</evidence>